<evidence type="ECO:0000313" key="1">
    <source>
        <dbReference type="Proteomes" id="UP000046392"/>
    </source>
</evidence>
<proteinExistence type="predicted"/>
<reference evidence="2" key="1">
    <citation type="submission" date="2017-02" db="UniProtKB">
        <authorList>
            <consortium name="WormBaseParasite"/>
        </authorList>
    </citation>
    <scope>IDENTIFICATION</scope>
</reference>
<accession>A0A0N5BBR1</accession>
<dbReference type="AlphaFoldDB" id="A0A0N5BBR1"/>
<dbReference type="WBParaSite" id="SPAL_0000346700.1">
    <property type="protein sequence ID" value="SPAL_0000346700.1"/>
    <property type="gene ID" value="SPAL_0000346700"/>
</dbReference>
<organism evidence="1 2">
    <name type="scientific">Strongyloides papillosus</name>
    <name type="common">Intestinal threadworm</name>
    <dbReference type="NCBI Taxonomy" id="174720"/>
    <lineage>
        <taxon>Eukaryota</taxon>
        <taxon>Metazoa</taxon>
        <taxon>Ecdysozoa</taxon>
        <taxon>Nematoda</taxon>
        <taxon>Chromadorea</taxon>
        <taxon>Rhabditida</taxon>
        <taxon>Tylenchina</taxon>
        <taxon>Panagrolaimomorpha</taxon>
        <taxon>Strongyloidoidea</taxon>
        <taxon>Strongyloididae</taxon>
        <taxon>Strongyloides</taxon>
    </lineage>
</organism>
<keyword evidence="1" id="KW-1185">Reference proteome</keyword>
<sequence length="190" mass="21413">MSSVFNEITIDESVDDARKKTLSFLRKLSNTKVLSPMLSSQVANKARNLSKNVFGTHKNSATKFHCERCNVILNSDMVKVNITKRNKKKLCEMTCKGCGSVFYFDFNARPKNGKCSEIKMEAKKDIKNTTLVLPKPQLVAKSKPRVNNVKPIVSNVKPKKKLTKLQMMLQQQAEADNSSNLSTFFDSFSL</sequence>
<evidence type="ECO:0000313" key="2">
    <source>
        <dbReference type="WBParaSite" id="SPAL_0000346700.1"/>
    </source>
</evidence>
<dbReference type="Proteomes" id="UP000046392">
    <property type="component" value="Unplaced"/>
</dbReference>
<protein>
    <submittedName>
        <fullName evidence="2">RNAse P Rpr2/Rpp21/SNM1 subunit domain-containing protein</fullName>
    </submittedName>
</protein>
<name>A0A0N5BBR1_STREA</name>